<accession>E4V228</accession>
<dbReference type="EMBL" id="DS989827">
    <property type="protein sequence ID" value="EFR04093.1"/>
    <property type="molecule type" value="Genomic_DNA"/>
</dbReference>
<keyword evidence="5" id="KW-1185">Reference proteome</keyword>
<dbReference type="InterPro" id="IPR012334">
    <property type="entry name" value="Pectin_lyas_fold"/>
</dbReference>
<dbReference type="InterPro" id="IPR011050">
    <property type="entry name" value="Pectin_lyase_fold/virulence"/>
</dbReference>
<evidence type="ECO:0000313" key="5">
    <source>
        <dbReference type="Proteomes" id="UP000002669"/>
    </source>
</evidence>
<feature type="chain" id="PRO_5003190881" description="Rhamnogalacturonase A/B/Epimerase-like pectate lyase domain-containing protein" evidence="2">
    <location>
        <begin position="28"/>
        <end position="883"/>
    </location>
</feature>
<feature type="compositionally biased region" description="Pro residues" evidence="1">
    <location>
        <begin position="400"/>
        <end position="416"/>
    </location>
</feature>
<evidence type="ECO:0000256" key="2">
    <source>
        <dbReference type="SAM" id="SignalP"/>
    </source>
</evidence>
<proteinExistence type="predicted"/>
<dbReference type="GeneID" id="10026348"/>
<dbReference type="HOGENOM" id="CLU_002540_2_1_1"/>
<dbReference type="GO" id="GO:0004650">
    <property type="term" value="F:polygalacturonase activity"/>
    <property type="evidence" value="ECO:0007669"/>
    <property type="project" value="InterPro"/>
</dbReference>
<feature type="domain" description="Rhamnogalacturonase A/B/Epimerase-like pectate lyase" evidence="3">
    <location>
        <begin position="66"/>
        <end position="243"/>
    </location>
</feature>
<dbReference type="VEuPathDB" id="FungiDB:MGYG_07100"/>
<gene>
    <name evidence="4" type="ORF">MGYG_07100</name>
</gene>
<dbReference type="Proteomes" id="UP000002669">
    <property type="component" value="Unassembled WGS sequence"/>
</dbReference>
<evidence type="ECO:0000256" key="1">
    <source>
        <dbReference type="SAM" id="MobiDB-lite"/>
    </source>
</evidence>
<organism evidence="5">
    <name type="scientific">Arthroderma gypseum (strain ATCC MYA-4604 / CBS 118893)</name>
    <name type="common">Microsporum gypseum</name>
    <dbReference type="NCBI Taxonomy" id="535722"/>
    <lineage>
        <taxon>Eukaryota</taxon>
        <taxon>Fungi</taxon>
        <taxon>Dikarya</taxon>
        <taxon>Ascomycota</taxon>
        <taxon>Pezizomycotina</taxon>
        <taxon>Eurotiomycetes</taxon>
        <taxon>Eurotiomycetidae</taxon>
        <taxon>Onygenales</taxon>
        <taxon>Arthrodermataceae</taxon>
        <taxon>Nannizzia</taxon>
    </lineage>
</organism>
<dbReference type="Pfam" id="PF12708">
    <property type="entry name" value="Pect-lyase_RHGA_epim"/>
    <property type="match status" value="2"/>
</dbReference>
<dbReference type="CDD" id="cd23668">
    <property type="entry name" value="GH55_beta13glucanase-like"/>
    <property type="match status" value="1"/>
</dbReference>
<name>E4V228_ARTGP</name>
<dbReference type="InParanoid" id="E4V228"/>
<feature type="signal peptide" evidence="2">
    <location>
        <begin position="1"/>
        <end position="27"/>
    </location>
</feature>
<feature type="region of interest" description="Disordered" evidence="1">
    <location>
        <begin position="367"/>
        <end position="471"/>
    </location>
</feature>
<dbReference type="OrthoDB" id="1046782at2759"/>
<dbReference type="Gene3D" id="2.160.20.10">
    <property type="entry name" value="Single-stranded right-handed beta-helix, Pectin lyase-like"/>
    <property type="match status" value="2"/>
</dbReference>
<feature type="domain" description="Rhamnogalacturonase A/B/Epimerase-like pectate lyase" evidence="3">
    <location>
        <begin position="516"/>
        <end position="581"/>
    </location>
</feature>
<dbReference type="AlphaFoldDB" id="E4V228"/>
<dbReference type="OMA" id="CHLHELE"/>
<reference evidence="5" key="1">
    <citation type="journal article" date="2012" name="MBio">
        <title>Comparative genome analysis of Trichophyton rubrum and related dermatophytes reveals candidate genes involved in infection.</title>
        <authorList>
            <person name="Martinez D.A."/>
            <person name="Oliver B.G."/>
            <person name="Graeser Y."/>
            <person name="Goldberg J.M."/>
            <person name="Li W."/>
            <person name="Martinez-Rossi N.M."/>
            <person name="Monod M."/>
            <person name="Shelest E."/>
            <person name="Barton R.C."/>
            <person name="Birch E."/>
            <person name="Brakhage A.A."/>
            <person name="Chen Z."/>
            <person name="Gurr S.J."/>
            <person name="Heiman D."/>
            <person name="Heitman J."/>
            <person name="Kosti I."/>
            <person name="Rossi A."/>
            <person name="Saif S."/>
            <person name="Samalova M."/>
            <person name="Saunders C.W."/>
            <person name="Shea T."/>
            <person name="Summerbell R.C."/>
            <person name="Xu J."/>
            <person name="Young S."/>
            <person name="Zeng Q."/>
            <person name="Birren B.W."/>
            <person name="Cuomo C.A."/>
            <person name="White T.C."/>
        </authorList>
    </citation>
    <scope>NUCLEOTIDE SEQUENCE [LARGE SCALE GENOMIC DNA]</scope>
    <source>
        <strain evidence="5">ATCC MYA-4604 / CBS 118893</strain>
    </source>
</reference>
<sequence length="883" mass="94576">MARGLVSSLLLGQLLLVLVGLFSPAGAAPTPQSQTPNTQASSYWLSSIKRQGIAPFNGGGAGYKVFRNVKDFGAKGDGSSDDTAAINMAISSGSRCGKGCDSSTTTPAIVYFPPGTYVVSKPIIQYYYTQIVGDALNMPVIKAAASFEGIAVIDADPYENDGSNWYTNQNNFFRSIRNVAIDLTGLDRGKGACIHWQVAQASSLQNIRFEMVKGGGDANKQIGIFMDNGSGGFMTDLVFNGGNFVKILRHPAVHHPQPDLQQLQHCHLHELELGLDLQVSHRQRLRRGFEHVQRGFNQTVGSVMILDSKIKNTPKGIVTSFNANSVPESGGTLILDNVDFTGSADAVSSLQGSSIVPGNTVVKHWIQGNSWTPGSSSKAKRLPPQVQAQPEVVRRDECPAPAPQPPAPSTVPPYPIPETSAPGVPTRVPTTEPSNVPTRTPTGGVPSGTTGSTPSTPSPSAPPTGGPTACPTAAVTKARVQSALPQPSKPAILLDKNGKVFERAKPQYENVPASQFISVKSAGAKGDGKTDDTKAIQAVLDKATADQVVYFDHGAYLITSTIKVPKNIKITGEIWPMLMATGKAFSDMKNPIPMLQVGQPGDKGTVELSELIVTTKGPAPGCILVEWNVAEETQGSVGMWDVHFRVGGFAGTELQSNTCAKTPNSTTTPNPKCFGAFMLLHITKTASAYLENTWLWVSDHELDLSDHGQINIYNGRGALIESSGAVWMYGTASEHNTLYNYQIQNAKNVYMALIQTETPYYQSNPDALVPFAPDSKYNDPTFGDCTTAACKKAWGLRILNSSDVFLFGGGLYSFFENYNQDCLKTESCQLNMIEVLCSETYLYGVSTKASTNMITSGGKGLVPQKENRSNFCSTIALFHQGKL</sequence>
<dbReference type="PANTHER" id="PTHR33928">
    <property type="entry name" value="POLYGALACTURONASE QRT3"/>
    <property type="match status" value="1"/>
</dbReference>
<feature type="compositionally biased region" description="Polar residues" evidence="1">
    <location>
        <begin position="367"/>
        <end position="377"/>
    </location>
</feature>
<evidence type="ECO:0000313" key="4">
    <source>
        <dbReference type="EMBL" id="EFR04093.1"/>
    </source>
</evidence>
<keyword evidence="2" id="KW-0732">Signal</keyword>
<dbReference type="RefSeq" id="XP_003171101.1">
    <property type="nucleotide sequence ID" value="XM_003171053.1"/>
</dbReference>
<dbReference type="InterPro" id="IPR039279">
    <property type="entry name" value="QRT3-like"/>
</dbReference>
<dbReference type="InterPro" id="IPR024535">
    <property type="entry name" value="RHGA/B-epi-like_pectate_lyase"/>
</dbReference>
<protein>
    <recommendedName>
        <fullName evidence="3">Rhamnogalacturonase A/B/Epimerase-like pectate lyase domain-containing protein</fullName>
    </recommendedName>
</protein>
<feature type="compositionally biased region" description="Pro residues" evidence="1">
    <location>
        <begin position="456"/>
        <end position="465"/>
    </location>
</feature>
<feature type="compositionally biased region" description="Low complexity" evidence="1">
    <location>
        <begin position="436"/>
        <end position="455"/>
    </location>
</feature>
<evidence type="ECO:0000259" key="3">
    <source>
        <dbReference type="Pfam" id="PF12708"/>
    </source>
</evidence>
<dbReference type="PANTHER" id="PTHR33928:SF2">
    <property type="entry name" value="PECTATE LYASE SUPERFAMILY PROTEIN DOMAIN-CONTAINING PROTEIN-RELATED"/>
    <property type="match status" value="1"/>
</dbReference>
<dbReference type="eggNOG" id="ENOG502QV54">
    <property type="taxonomic scope" value="Eukaryota"/>
</dbReference>
<dbReference type="SUPFAM" id="SSF51126">
    <property type="entry name" value="Pectin lyase-like"/>
    <property type="match status" value="2"/>
</dbReference>
<dbReference type="FunFam" id="2.160.20.10:FF:000023">
    <property type="entry name" value="Exo-beta-1,3-glucanase Exg0"/>
    <property type="match status" value="1"/>
</dbReference>
<dbReference type="STRING" id="535722.E4V228"/>